<dbReference type="AlphaFoldDB" id="A0AAN8RXV8"/>
<feature type="compositionally biased region" description="Basic and acidic residues" evidence="1">
    <location>
        <begin position="541"/>
        <end position="550"/>
    </location>
</feature>
<evidence type="ECO:0000256" key="1">
    <source>
        <dbReference type="SAM" id="MobiDB-lite"/>
    </source>
</evidence>
<dbReference type="EMBL" id="JAVHJM010000005">
    <property type="protein sequence ID" value="KAK6513603.1"/>
    <property type="molecule type" value="Genomic_DNA"/>
</dbReference>
<evidence type="ECO:0000313" key="3">
    <source>
        <dbReference type="Proteomes" id="UP001307849"/>
    </source>
</evidence>
<dbReference type="PANTHER" id="PTHR42037">
    <property type="match status" value="1"/>
</dbReference>
<keyword evidence="3" id="KW-1185">Reference proteome</keyword>
<reference evidence="2 3" key="1">
    <citation type="submission" date="2019-10" db="EMBL/GenBank/DDBJ databases">
        <authorList>
            <person name="Palmer J.M."/>
        </authorList>
    </citation>
    <scope>NUCLEOTIDE SEQUENCE [LARGE SCALE GENOMIC DNA]</scope>
    <source>
        <strain evidence="2 3">TWF506</strain>
    </source>
</reference>
<dbReference type="Proteomes" id="UP001307849">
    <property type="component" value="Unassembled WGS sequence"/>
</dbReference>
<name>A0AAN8RXV8_9PEZI</name>
<evidence type="ECO:0000313" key="2">
    <source>
        <dbReference type="EMBL" id="KAK6513603.1"/>
    </source>
</evidence>
<dbReference type="Pfam" id="PF14441">
    <property type="entry name" value="OTT_1508_deam"/>
    <property type="match status" value="1"/>
</dbReference>
<gene>
    <name evidence="2" type="ORF">TWF506_008040</name>
</gene>
<dbReference type="InterPro" id="IPR027796">
    <property type="entry name" value="OTT_1508_deam-like"/>
</dbReference>
<comment type="caution">
    <text evidence="2">The sequence shown here is derived from an EMBL/GenBank/DDBJ whole genome shotgun (WGS) entry which is preliminary data.</text>
</comment>
<feature type="region of interest" description="Disordered" evidence="1">
    <location>
        <begin position="527"/>
        <end position="561"/>
    </location>
</feature>
<feature type="region of interest" description="Disordered" evidence="1">
    <location>
        <begin position="1"/>
        <end position="44"/>
    </location>
</feature>
<accession>A0AAN8RXV8</accession>
<proteinExistence type="predicted"/>
<organism evidence="2 3">
    <name type="scientific">Arthrobotrys conoides</name>
    <dbReference type="NCBI Taxonomy" id="74498"/>
    <lineage>
        <taxon>Eukaryota</taxon>
        <taxon>Fungi</taxon>
        <taxon>Dikarya</taxon>
        <taxon>Ascomycota</taxon>
        <taxon>Pezizomycotina</taxon>
        <taxon>Orbiliomycetes</taxon>
        <taxon>Orbiliales</taxon>
        <taxon>Orbiliaceae</taxon>
        <taxon>Arthrobotrys</taxon>
    </lineage>
</organism>
<feature type="compositionally biased region" description="Polar residues" evidence="1">
    <location>
        <begin position="35"/>
        <end position="44"/>
    </location>
</feature>
<sequence length="561" mass="63748">MGKRNKKARNSAPHAQATPQITPPQTKPPSPPLASSPTDDNFNSQKEIKVADPTVSCDTCAPQVSQKLWQRFYEPIVLLSAYGKSQGVHFKSTDDEEGWSDGNRDPKKQFLDQLAYICDYETGGDTVTAVAVEHGPELKYWIAGNTNKEVKLRQYITGILASLETVFDASEEHILAVQAQITDRVIELCSNRLEFYKRRLHPAAKWCIKQLQREDTEAANSLKIWLTSLCNRSLELRTLSQLCYDARALGRLSAITRKVEETKQRRNSSDGGHYSEARHLIGRLGSHIKAVKVLVEVGRHYPQLFQNVSVQFATADQKFTAPPYRSKTSINEIINRMVSSNEPVLREFYQKEIGHLDKTFGLELQKRIDETYKDPKFRLRVHAEIILHDLFARENLQFLDGARYIGVSKPSCFLCYRYLQAHRIRVQTSGCSNNLYLQWQPPYVYDESLLGEQEAVLIKMNQEIRKFVLDTIVPNYQGHRSHPDSTTGIETLVSVRHARSESRFHGLPTQTMPLETLTNSDVSLKRSFDSESSDAVGENPSHLKREKYVDSSDESGVSLFA</sequence>
<feature type="compositionally biased region" description="Pro residues" evidence="1">
    <location>
        <begin position="21"/>
        <end position="34"/>
    </location>
</feature>
<dbReference type="PANTHER" id="PTHR42037:SF1">
    <property type="match status" value="1"/>
</dbReference>
<protein>
    <submittedName>
        <fullName evidence="2">Uncharacterized protein</fullName>
    </submittedName>
</protein>